<feature type="region of interest" description="Disordered" evidence="1">
    <location>
        <begin position="89"/>
        <end position="117"/>
    </location>
</feature>
<proteinExistence type="predicted"/>
<dbReference type="Proteomes" id="UP000053144">
    <property type="component" value="Chromosome 7"/>
</dbReference>
<evidence type="ECO:0000256" key="1">
    <source>
        <dbReference type="SAM" id="MobiDB-lite"/>
    </source>
</evidence>
<name>A0A0L9UVQ0_PHAAN</name>
<organism evidence="2 3">
    <name type="scientific">Phaseolus angularis</name>
    <name type="common">Azuki bean</name>
    <name type="synonym">Vigna angularis</name>
    <dbReference type="NCBI Taxonomy" id="3914"/>
    <lineage>
        <taxon>Eukaryota</taxon>
        <taxon>Viridiplantae</taxon>
        <taxon>Streptophyta</taxon>
        <taxon>Embryophyta</taxon>
        <taxon>Tracheophyta</taxon>
        <taxon>Spermatophyta</taxon>
        <taxon>Magnoliopsida</taxon>
        <taxon>eudicotyledons</taxon>
        <taxon>Gunneridae</taxon>
        <taxon>Pentapetalae</taxon>
        <taxon>rosids</taxon>
        <taxon>fabids</taxon>
        <taxon>Fabales</taxon>
        <taxon>Fabaceae</taxon>
        <taxon>Papilionoideae</taxon>
        <taxon>50 kb inversion clade</taxon>
        <taxon>NPAAA clade</taxon>
        <taxon>indigoferoid/millettioid clade</taxon>
        <taxon>Phaseoleae</taxon>
        <taxon>Vigna</taxon>
    </lineage>
</organism>
<evidence type="ECO:0000313" key="3">
    <source>
        <dbReference type="Proteomes" id="UP000053144"/>
    </source>
</evidence>
<accession>A0A0L9UVQ0</accession>
<dbReference type="Gramene" id="KOM46838">
    <property type="protein sequence ID" value="KOM46838"/>
    <property type="gene ID" value="LR48_Vigan07g054200"/>
</dbReference>
<reference evidence="3" key="1">
    <citation type="journal article" date="2015" name="Proc. Natl. Acad. Sci. U.S.A.">
        <title>Genome sequencing of adzuki bean (Vigna angularis) provides insight into high starch and low fat accumulation and domestication.</title>
        <authorList>
            <person name="Yang K."/>
            <person name="Tian Z."/>
            <person name="Chen C."/>
            <person name="Luo L."/>
            <person name="Zhao B."/>
            <person name="Wang Z."/>
            <person name="Yu L."/>
            <person name="Li Y."/>
            <person name="Sun Y."/>
            <person name="Li W."/>
            <person name="Chen Y."/>
            <person name="Li Y."/>
            <person name="Zhang Y."/>
            <person name="Ai D."/>
            <person name="Zhao J."/>
            <person name="Shang C."/>
            <person name="Ma Y."/>
            <person name="Wu B."/>
            <person name="Wang M."/>
            <person name="Gao L."/>
            <person name="Sun D."/>
            <person name="Zhang P."/>
            <person name="Guo F."/>
            <person name="Wang W."/>
            <person name="Li Y."/>
            <person name="Wang J."/>
            <person name="Varshney R.K."/>
            <person name="Wang J."/>
            <person name="Ling H.Q."/>
            <person name="Wan P."/>
        </authorList>
    </citation>
    <scope>NUCLEOTIDE SEQUENCE</scope>
    <source>
        <strain evidence="3">cv. Jingnong 6</strain>
    </source>
</reference>
<gene>
    <name evidence="2" type="ORF">LR48_Vigan07g054200</name>
</gene>
<sequence>MRRAPPVNRISNCGSNPCRTSKCGVHLQRAALPTAVLIIAALPTATCTSSELRPHQITTHEPNHYPNPTKHITERKQIYYILTWTPATNPSKAAERMPETQRQRRGRREKEGGRRGCRSTVLGRCGF</sequence>
<evidence type="ECO:0000313" key="2">
    <source>
        <dbReference type="EMBL" id="KOM46838.1"/>
    </source>
</evidence>
<feature type="compositionally biased region" description="Basic and acidic residues" evidence="1">
    <location>
        <begin position="93"/>
        <end position="114"/>
    </location>
</feature>
<protein>
    <submittedName>
        <fullName evidence="2">Uncharacterized protein</fullName>
    </submittedName>
</protein>
<dbReference type="EMBL" id="CM003377">
    <property type="protein sequence ID" value="KOM46838.1"/>
    <property type="molecule type" value="Genomic_DNA"/>
</dbReference>
<dbReference type="AlphaFoldDB" id="A0A0L9UVQ0"/>